<evidence type="ECO:0000313" key="8">
    <source>
        <dbReference type="Proteomes" id="UP001347796"/>
    </source>
</evidence>
<protein>
    <recommendedName>
        <fullName evidence="6">AIG1-type G domain-containing protein</fullName>
    </recommendedName>
</protein>
<reference evidence="7 8" key="1">
    <citation type="submission" date="2024-01" db="EMBL/GenBank/DDBJ databases">
        <title>The genome of the rayed Mediterranean limpet Patella caerulea (Linnaeus, 1758).</title>
        <authorList>
            <person name="Anh-Thu Weber A."/>
            <person name="Halstead-Nussloch G."/>
        </authorList>
    </citation>
    <scope>NUCLEOTIDE SEQUENCE [LARGE SCALE GENOMIC DNA]</scope>
    <source>
        <strain evidence="7">AATW-2023a</strain>
        <tissue evidence="7">Whole specimen</tissue>
    </source>
</reference>
<sequence>MSMYQLMILCLIVLPKTYGDHFKDLEEIRVVVVGKTGVGKSSLANVLLKKEAFVALDGFDSVTESTQSSRAVVEFPGLGTKELIVVDTPGLFSTRNSNNVTTKEIGRCVEMLLPGPHVFIYVISASESFAREELNTFNQLHERFGGDVFRHMIVVFTKKYLPNQPVFTNDLKAIITKCNNRYAYIKIETPRDRPTKQINAIMKLIYETVQTNRGTHYTSLMFEEATQRREEEAKIREQNEQEAKRRDEEKMRRKIMEQAENERKELKENIAKLM</sequence>
<dbReference type="PANTHER" id="PTHR10903">
    <property type="entry name" value="GTPASE, IMAP FAMILY MEMBER-RELATED"/>
    <property type="match status" value="1"/>
</dbReference>
<dbReference type="InterPro" id="IPR006703">
    <property type="entry name" value="G_AIG1"/>
</dbReference>
<evidence type="ECO:0000256" key="4">
    <source>
        <dbReference type="SAM" id="MobiDB-lite"/>
    </source>
</evidence>
<evidence type="ECO:0000256" key="3">
    <source>
        <dbReference type="ARBA" id="ARBA00023134"/>
    </source>
</evidence>
<dbReference type="GO" id="GO:0005525">
    <property type="term" value="F:GTP binding"/>
    <property type="evidence" value="ECO:0007669"/>
    <property type="project" value="UniProtKB-KW"/>
</dbReference>
<dbReference type="Proteomes" id="UP001347796">
    <property type="component" value="Unassembled WGS sequence"/>
</dbReference>
<dbReference type="Gene3D" id="3.40.50.300">
    <property type="entry name" value="P-loop containing nucleotide triphosphate hydrolases"/>
    <property type="match status" value="1"/>
</dbReference>
<organism evidence="7 8">
    <name type="scientific">Patella caerulea</name>
    <name type="common">Rayed Mediterranean limpet</name>
    <dbReference type="NCBI Taxonomy" id="87958"/>
    <lineage>
        <taxon>Eukaryota</taxon>
        <taxon>Metazoa</taxon>
        <taxon>Spiralia</taxon>
        <taxon>Lophotrochozoa</taxon>
        <taxon>Mollusca</taxon>
        <taxon>Gastropoda</taxon>
        <taxon>Patellogastropoda</taxon>
        <taxon>Patelloidea</taxon>
        <taxon>Patellidae</taxon>
        <taxon>Patella</taxon>
    </lineage>
</organism>
<dbReference type="InterPro" id="IPR045058">
    <property type="entry name" value="GIMA/IAN/Toc"/>
</dbReference>
<evidence type="ECO:0000256" key="1">
    <source>
        <dbReference type="ARBA" id="ARBA00008535"/>
    </source>
</evidence>
<evidence type="ECO:0000256" key="2">
    <source>
        <dbReference type="ARBA" id="ARBA00022741"/>
    </source>
</evidence>
<dbReference type="Pfam" id="PF04548">
    <property type="entry name" value="AIG1"/>
    <property type="match status" value="1"/>
</dbReference>
<feature type="region of interest" description="Disordered" evidence="4">
    <location>
        <begin position="231"/>
        <end position="252"/>
    </location>
</feature>
<proteinExistence type="inferred from homology"/>
<keyword evidence="8" id="KW-1185">Reference proteome</keyword>
<evidence type="ECO:0000256" key="5">
    <source>
        <dbReference type="SAM" id="SignalP"/>
    </source>
</evidence>
<feature type="chain" id="PRO_5042879379" description="AIG1-type G domain-containing protein" evidence="5">
    <location>
        <begin position="20"/>
        <end position="274"/>
    </location>
</feature>
<dbReference type="PANTHER" id="PTHR10903:SF188">
    <property type="entry name" value="GTPASE IMAP FAMILY MEMBER 2-LIKE-RELATED"/>
    <property type="match status" value="1"/>
</dbReference>
<evidence type="ECO:0000313" key="7">
    <source>
        <dbReference type="EMBL" id="KAK6194872.1"/>
    </source>
</evidence>
<keyword evidence="3" id="KW-0342">GTP-binding</keyword>
<keyword evidence="5" id="KW-0732">Signal</keyword>
<evidence type="ECO:0000259" key="6">
    <source>
        <dbReference type="PROSITE" id="PS51720"/>
    </source>
</evidence>
<feature type="signal peptide" evidence="5">
    <location>
        <begin position="1"/>
        <end position="19"/>
    </location>
</feature>
<dbReference type="AlphaFoldDB" id="A0AAN8KGJ2"/>
<name>A0AAN8KGJ2_PATCE</name>
<dbReference type="PROSITE" id="PS51720">
    <property type="entry name" value="G_AIG1"/>
    <property type="match status" value="1"/>
</dbReference>
<comment type="similarity">
    <text evidence="1">Belongs to the TRAFAC class TrmE-Era-EngA-EngB-Septin-like GTPase superfamily. AIG1/Toc34/Toc159-like paraseptin GTPase family. IAN subfamily.</text>
</comment>
<comment type="caution">
    <text evidence="7">The sequence shown here is derived from an EMBL/GenBank/DDBJ whole genome shotgun (WGS) entry which is preliminary data.</text>
</comment>
<accession>A0AAN8KGJ2</accession>
<dbReference type="EMBL" id="JAZGQO010000001">
    <property type="protein sequence ID" value="KAK6194872.1"/>
    <property type="molecule type" value="Genomic_DNA"/>
</dbReference>
<dbReference type="InterPro" id="IPR027417">
    <property type="entry name" value="P-loop_NTPase"/>
</dbReference>
<dbReference type="SUPFAM" id="SSF52540">
    <property type="entry name" value="P-loop containing nucleoside triphosphate hydrolases"/>
    <property type="match status" value="1"/>
</dbReference>
<gene>
    <name evidence="7" type="ORF">SNE40_000409</name>
</gene>
<feature type="domain" description="AIG1-type G" evidence="6">
    <location>
        <begin position="25"/>
        <end position="226"/>
    </location>
</feature>
<keyword evidence="2" id="KW-0547">Nucleotide-binding</keyword>